<evidence type="ECO:0000256" key="1">
    <source>
        <dbReference type="ARBA" id="ARBA00004496"/>
    </source>
</evidence>
<name>A0A367ZPV0_9BACT</name>
<evidence type="ECO:0000256" key="3">
    <source>
        <dbReference type="ARBA" id="ARBA00011245"/>
    </source>
</evidence>
<dbReference type="InterPro" id="IPR001126">
    <property type="entry name" value="UmuC"/>
</dbReference>
<evidence type="ECO:0000256" key="2">
    <source>
        <dbReference type="ARBA" id="ARBA00010945"/>
    </source>
</evidence>
<feature type="binding site" evidence="16">
    <location>
        <position position="107"/>
    </location>
    <ligand>
        <name>Mg(2+)</name>
        <dbReference type="ChEBI" id="CHEBI:18420"/>
    </ligand>
</feature>
<keyword evidence="6 16" id="KW-0808">Transferase</keyword>
<evidence type="ECO:0000313" key="19">
    <source>
        <dbReference type="EMBL" id="RCK79402.1"/>
    </source>
</evidence>
<dbReference type="Pfam" id="PF11799">
    <property type="entry name" value="IMS_C"/>
    <property type="match status" value="1"/>
</dbReference>
<dbReference type="GO" id="GO:0003684">
    <property type="term" value="F:damaged DNA binding"/>
    <property type="evidence" value="ECO:0007669"/>
    <property type="project" value="InterPro"/>
</dbReference>
<evidence type="ECO:0000256" key="5">
    <source>
        <dbReference type="ARBA" id="ARBA00022490"/>
    </source>
</evidence>
<dbReference type="AlphaFoldDB" id="A0A367ZPV0"/>
<evidence type="ECO:0000256" key="7">
    <source>
        <dbReference type="ARBA" id="ARBA00022695"/>
    </source>
</evidence>
<dbReference type="PROSITE" id="PS50173">
    <property type="entry name" value="UMUC"/>
    <property type="match status" value="1"/>
</dbReference>
<feature type="region of interest" description="Disordered" evidence="17">
    <location>
        <begin position="378"/>
        <end position="410"/>
    </location>
</feature>
<dbReference type="GO" id="GO:0005829">
    <property type="term" value="C:cytosol"/>
    <property type="evidence" value="ECO:0007669"/>
    <property type="project" value="TreeGrafter"/>
</dbReference>
<dbReference type="CDD" id="cd03586">
    <property type="entry name" value="PolY_Pol_IV_kappa"/>
    <property type="match status" value="1"/>
</dbReference>
<keyword evidence="4 16" id="KW-0515">Mutator protein</keyword>
<dbReference type="GO" id="GO:0009432">
    <property type="term" value="P:SOS response"/>
    <property type="evidence" value="ECO:0007669"/>
    <property type="project" value="TreeGrafter"/>
</dbReference>
<organism evidence="19 20">
    <name type="scientific">Candidatus Ozemobacter sibiricus</name>
    <dbReference type="NCBI Taxonomy" id="2268124"/>
    <lineage>
        <taxon>Bacteria</taxon>
        <taxon>Candidatus Ozemobacteria</taxon>
        <taxon>Candidatus Ozemobacterales</taxon>
        <taxon>Candidatus Ozemobacteraceae</taxon>
        <taxon>Candidatus Ozemobacter</taxon>
    </lineage>
</organism>
<dbReference type="InterPro" id="IPR043128">
    <property type="entry name" value="Rev_trsase/Diguanyl_cyclase"/>
</dbReference>
<comment type="subunit">
    <text evidence="3 16">Monomer.</text>
</comment>
<dbReference type="Proteomes" id="UP000252355">
    <property type="component" value="Unassembled WGS sequence"/>
</dbReference>
<feature type="binding site" evidence="16">
    <location>
        <position position="14"/>
    </location>
    <ligand>
        <name>Mg(2+)</name>
        <dbReference type="ChEBI" id="CHEBI:18420"/>
    </ligand>
</feature>
<keyword evidence="8 16" id="KW-0235">DNA replication</keyword>
<evidence type="ECO:0000259" key="18">
    <source>
        <dbReference type="PROSITE" id="PS50173"/>
    </source>
</evidence>
<dbReference type="FunFam" id="3.30.1490.100:FF:000004">
    <property type="entry name" value="DNA polymerase IV"/>
    <property type="match status" value="1"/>
</dbReference>
<dbReference type="NCBIfam" id="NF002677">
    <property type="entry name" value="PRK02406.1"/>
    <property type="match status" value="1"/>
</dbReference>
<evidence type="ECO:0000256" key="6">
    <source>
        <dbReference type="ARBA" id="ARBA00022679"/>
    </source>
</evidence>
<reference evidence="19 20" key="1">
    <citation type="submission" date="2018-05" db="EMBL/GenBank/DDBJ databases">
        <title>A metagenomic window into the 2 km-deep terrestrial subsurface aquifer revealed taxonomically and functionally diverse microbial community comprising novel uncultured bacterial lineages.</title>
        <authorList>
            <person name="Kadnikov V.V."/>
            <person name="Mardanov A.V."/>
            <person name="Beletsky A.V."/>
            <person name="Banks D."/>
            <person name="Pimenov N.V."/>
            <person name="Frank Y.A."/>
            <person name="Karnachuk O.V."/>
            <person name="Ravin N.V."/>
        </authorList>
    </citation>
    <scope>NUCLEOTIDE SEQUENCE [LARGE SCALE GENOMIC DNA]</scope>
    <source>
        <strain evidence="19">BY5</strain>
    </source>
</reference>
<evidence type="ECO:0000256" key="12">
    <source>
        <dbReference type="ARBA" id="ARBA00022932"/>
    </source>
</evidence>
<evidence type="ECO:0000256" key="17">
    <source>
        <dbReference type="SAM" id="MobiDB-lite"/>
    </source>
</evidence>
<comment type="similarity">
    <text evidence="2 16">Belongs to the DNA polymerase type-Y family.</text>
</comment>
<dbReference type="InterPro" id="IPR050116">
    <property type="entry name" value="DNA_polymerase-Y"/>
</dbReference>
<evidence type="ECO:0000256" key="15">
    <source>
        <dbReference type="ARBA" id="ARBA00049244"/>
    </source>
</evidence>
<keyword evidence="11 16" id="KW-0460">Magnesium</keyword>
<gene>
    <name evidence="16" type="primary">dinB</name>
    <name evidence="19" type="ORF">OZSIB_0042</name>
</gene>
<evidence type="ECO:0000313" key="20">
    <source>
        <dbReference type="Proteomes" id="UP000252355"/>
    </source>
</evidence>
<keyword evidence="13 16" id="KW-0238">DNA-binding</keyword>
<proteinExistence type="inferred from homology"/>
<keyword evidence="5 16" id="KW-0963">Cytoplasm</keyword>
<protein>
    <recommendedName>
        <fullName evidence="16">DNA polymerase IV</fullName>
        <shortName evidence="16">Pol IV</shortName>
        <ecNumber evidence="16">2.7.7.7</ecNumber>
    </recommendedName>
</protein>
<keyword evidence="12 16" id="KW-0239">DNA-directed DNA polymerase</keyword>
<dbReference type="GO" id="GO:0006281">
    <property type="term" value="P:DNA repair"/>
    <property type="evidence" value="ECO:0007669"/>
    <property type="project" value="UniProtKB-UniRule"/>
</dbReference>
<dbReference type="PANTHER" id="PTHR11076:SF33">
    <property type="entry name" value="DNA POLYMERASE KAPPA"/>
    <property type="match status" value="1"/>
</dbReference>
<dbReference type="InterPro" id="IPR043502">
    <property type="entry name" value="DNA/RNA_pol_sf"/>
</dbReference>
<dbReference type="GO" id="GO:0006261">
    <property type="term" value="P:DNA-templated DNA replication"/>
    <property type="evidence" value="ECO:0007669"/>
    <property type="project" value="UniProtKB-UniRule"/>
</dbReference>
<dbReference type="Gene3D" id="3.30.1490.100">
    <property type="entry name" value="DNA polymerase, Y-family, little finger domain"/>
    <property type="match status" value="1"/>
</dbReference>
<evidence type="ECO:0000256" key="16">
    <source>
        <dbReference type="HAMAP-Rule" id="MF_01113"/>
    </source>
</evidence>
<keyword evidence="14 16" id="KW-0234">DNA repair</keyword>
<dbReference type="EMBL" id="QOQW01000013">
    <property type="protein sequence ID" value="RCK79402.1"/>
    <property type="molecule type" value="Genomic_DNA"/>
</dbReference>
<dbReference type="GO" id="GO:0000287">
    <property type="term" value="F:magnesium ion binding"/>
    <property type="evidence" value="ECO:0007669"/>
    <property type="project" value="UniProtKB-UniRule"/>
</dbReference>
<comment type="cofactor">
    <cofactor evidence="16">
        <name>Mg(2+)</name>
        <dbReference type="ChEBI" id="CHEBI:18420"/>
    </cofactor>
    <text evidence="16">Binds 2 magnesium ions per subunit.</text>
</comment>
<evidence type="ECO:0000256" key="14">
    <source>
        <dbReference type="ARBA" id="ARBA00023204"/>
    </source>
</evidence>
<keyword evidence="10 16" id="KW-0227">DNA damage</keyword>
<evidence type="ECO:0000256" key="13">
    <source>
        <dbReference type="ARBA" id="ARBA00023125"/>
    </source>
</evidence>
<dbReference type="InterPro" id="IPR036775">
    <property type="entry name" value="DNA_pol_Y-fam_lit_finger_sf"/>
</dbReference>
<dbReference type="Gene3D" id="3.40.1170.60">
    <property type="match status" value="1"/>
</dbReference>
<dbReference type="EC" id="2.7.7.7" evidence="16"/>
<evidence type="ECO:0000256" key="4">
    <source>
        <dbReference type="ARBA" id="ARBA00022457"/>
    </source>
</evidence>
<evidence type="ECO:0000256" key="9">
    <source>
        <dbReference type="ARBA" id="ARBA00022723"/>
    </source>
</evidence>
<feature type="domain" description="UmuC" evidence="18">
    <location>
        <begin position="10"/>
        <end position="189"/>
    </location>
</feature>
<dbReference type="InterPro" id="IPR024728">
    <property type="entry name" value="PolY_HhH_motif"/>
</dbReference>
<dbReference type="Gene3D" id="3.30.70.270">
    <property type="match status" value="1"/>
</dbReference>
<dbReference type="Pfam" id="PF00817">
    <property type="entry name" value="IMS"/>
    <property type="match status" value="1"/>
</dbReference>
<evidence type="ECO:0000256" key="10">
    <source>
        <dbReference type="ARBA" id="ARBA00022763"/>
    </source>
</evidence>
<dbReference type="FunFam" id="3.40.1170.60:FF:000001">
    <property type="entry name" value="DNA polymerase IV"/>
    <property type="match status" value="1"/>
</dbReference>
<comment type="function">
    <text evidence="16">Poorly processive, error-prone DNA polymerase involved in untargeted mutagenesis. Copies undamaged DNA at stalled replication forks, which arise in vivo from mismatched or misaligned primer ends. These misaligned primers can be extended by PolIV. Exhibits no 3'-5' exonuclease (proofreading) activity. May be involved in translesional synthesis, in conjunction with the beta clamp from PolIII.</text>
</comment>
<keyword evidence="9 16" id="KW-0479">Metal-binding</keyword>
<evidence type="ECO:0000256" key="11">
    <source>
        <dbReference type="ARBA" id="ARBA00022842"/>
    </source>
</evidence>
<evidence type="ECO:0000256" key="8">
    <source>
        <dbReference type="ARBA" id="ARBA00022705"/>
    </source>
</evidence>
<sequence length="410" mass="45689">MPRDDGPRCIMHLDMDAFYASVEQADDPTLKGRPVLVGSTTRGVVSAASYEARRYGVRSAMPMATARRLCPQAVVRPVRMDRYLEVSEQIMAILRDISPLVEQTSIDEAFVDLSGTARLFGPPAELAHDLKQQIRAQTGLTCSIGIAPNKFLAKLASEQNKPDGLFILEEKRVRTFLRSQPIARLPGIGPKAEELLKKFQVYKVEDLFRFPAEFWETHLGKLGALLYERALGIDPSPVEPDSQPKSFGAEDTLPHDTRDWRVLTMWLLAQAERLGRELRLADWLAGKVTLKLKFADFTQKTKTASLPEPTQATQTIFETARRLLQETPLPLDVRLIGIAVSHLCRTPVQPALFPDPELRRRELLDRALDAIREKFGPGAIQRAPLTEGEPGRGAPRAPVSRFGSGSANKR</sequence>
<feature type="active site" evidence="16">
    <location>
        <position position="108"/>
    </location>
</feature>
<dbReference type="PANTHER" id="PTHR11076">
    <property type="entry name" value="DNA REPAIR POLYMERASE UMUC / TRANSFERASE FAMILY MEMBER"/>
    <property type="match status" value="1"/>
</dbReference>
<dbReference type="GO" id="GO:0003887">
    <property type="term" value="F:DNA-directed DNA polymerase activity"/>
    <property type="evidence" value="ECO:0007669"/>
    <property type="project" value="UniProtKB-UniRule"/>
</dbReference>
<dbReference type="HAMAP" id="MF_01113">
    <property type="entry name" value="DNApol_IV"/>
    <property type="match status" value="1"/>
</dbReference>
<dbReference type="GO" id="GO:0042276">
    <property type="term" value="P:error-prone translesion synthesis"/>
    <property type="evidence" value="ECO:0007669"/>
    <property type="project" value="TreeGrafter"/>
</dbReference>
<dbReference type="Pfam" id="PF11798">
    <property type="entry name" value="IMS_HHH"/>
    <property type="match status" value="1"/>
</dbReference>
<comment type="subcellular location">
    <subcellularLocation>
        <location evidence="1 16">Cytoplasm</location>
    </subcellularLocation>
</comment>
<feature type="site" description="Substrate discrimination" evidence="16">
    <location>
        <position position="19"/>
    </location>
</feature>
<accession>A0A367ZPV0</accession>
<dbReference type="InterPro" id="IPR022880">
    <property type="entry name" value="DNApol_IV"/>
</dbReference>
<dbReference type="InterPro" id="IPR017961">
    <property type="entry name" value="DNA_pol_Y-fam_little_finger"/>
</dbReference>
<dbReference type="SUPFAM" id="SSF56672">
    <property type="entry name" value="DNA/RNA polymerases"/>
    <property type="match status" value="1"/>
</dbReference>
<dbReference type="SUPFAM" id="SSF100879">
    <property type="entry name" value="Lesion bypass DNA polymerase (Y-family), little finger domain"/>
    <property type="match status" value="1"/>
</dbReference>
<keyword evidence="7 16" id="KW-0548">Nucleotidyltransferase</keyword>
<comment type="catalytic activity">
    <reaction evidence="15 16">
        <text>DNA(n) + a 2'-deoxyribonucleoside 5'-triphosphate = DNA(n+1) + diphosphate</text>
        <dbReference type="Rhea" id="RHEA:22508"/>
        <dbReference type="Rhea" id="RHEA-COMP:17339"/>
        <dbReference type="Rhea" id="RHEA-COMP:17340"/>
        <dbReference type="ChEBI" id="CHEBI:33019"/>
        <dbReference type="ChEBI" id="CHEBI:61560"/>
        <dbReference type="ChEBI" id="CHEBI:173112"/>
        <dbReference type="EC" id="2.7.7.7"/>
    </reaction>
</comment>
<comment type="caution">
    <text evidence="19">The sequence shown here is derived from an EMBL/GenBank/DDBJ whole genome shotgun (WGS) entry which is preliminary data.</text>
</comment>
<dbReference type="Gene3D" id="1.10.150.20">
    <property type="entry name" value="5' to 3' exonuclease, C-terminal subdomain"/>
    <property type="match status" value="1"/>
</dbReference>